<reference evidence="4" key="3">
    <citation type="submission" date="2025-09" db="UniProtKB">
        <authorList>
            <consortium name="Ensembl"/>
        </authorList>
    </citation>
    <scope>IDENTIFICATION</scope>
    <source>
        <strain evidence="4">Thoroughbred</strain>
    </source>
</reference>
<dbReference type="Proteomes" id="UP000002281">
    <property type="component" value="Chromosome 22"/>
</dbReference>
<dbReference type="InterPro" id="IPR050779">
    <property type="entry name" value="Transglutaminase"/>
</dbReference>
<dbReference type="PANTHER" id="PTHR11590">
    <property type="entry name" value="PROTEIN-GLUTAMINE GAMMA-GLUTAMYLTRANSFERASE"/>
    <property type="match status" value="1"/>
</dbReference>
<evidence type="ECO:0000256" key="2">
    <source>
        <dbReference type="SAM" id="MobiDB-lite"/>
    </source>
</evidence>
<feature type="region of interest" description="Disordered" evidence="2">
    <location>
        <begin position="1"/>
        <end position="34"/>
    </location>
</feature>
<evidence type="ECO:0000259" key="3">
    <source>
        <dbReference type="Pfam" id="PF00868"/>
    </source>
</evidence>
<dbReference type="Gene3D" id="2.60.40.10">
    <property type="entry name" value="Immunoglobulins"/>
    <property type="match status" value="1"/>
</dbReference>
<dbReference type="SUPFAM" id="SSF81296">
    <property type="entry name" value="E set domains"/>
    <property type="match status" value="1"/>
</dbReference>
<reference evidence="4 5" key="1">
    <citation type="journal article" date="2009" name="Science">
        <title>Genome sequence, comparative analysis, and population genetics of the domestic horse.</title>
        <authorList>
            <consortium name="Broad Institute Genome Sequencing Platform"/>
            <consortium name="Broad Institute Whole Genome Assembly Team"/>
            <person name="Wade C.M."/>
            <person name="Giulotto E."/>
            <person name="Sigurdsson S."/>
            <person name="Zoli M."/>
            <person name="Gnerre S."/>
            <person name="Imsland F."/>
            <person name="Lear T.L."/>
            <person name="Adelson D.L."/>
            <person name="Bailey E."/>
            <person name="Bellone R.R."/>
            <person name="Bloecker H."/>
            <person name="Distl O."/>
            <person name="Edgar R.C."/>
            <person name="Garber M."/>
            <person name="Leeb T."/>
            <person name="Mauceli E."/>
            <person name="MacLeod J.N."/>
            <person name="Penedo M.C.T."/>
            <person name="Raison J.M."/>
            <person name="Sharpe T."/>
            <person name="Vogel J."/>
            <person name="Andersson L."/>
            <person name="Antczak D.F."/>
            <person name="Biagi T."/>
            <person name="Binns M.M."/>
            <person name="Chowdhary B.P."/>
            <person name="Coleman S.J."/>
            <person name="Della Valle G."/>
            <person name="Fryc S."/>
            <person name="Guerin G."/>
            <person name="Hasegawa T."/>
            <person name="Hill E.W."/>
            <person name="Jurka J."/>
            <person name="Kiialainen A."/>
            <person name="Lindgren G."/>
            <person name="Liu J."/>
            <person name="Magnani E."/>
            <person name="Mickelson J.R."/>
            <person name="Murray J."/>
            <person name="Nergadze S.G."/>
            <person name="Onofrio R."/>
            <person name="Pedroni S."/>
            <person name="Piras M.F."/>
            <person name="Raudsepp T."/>
            <person name="Rocchi M."/>
            <person name="Roeed K.H."/>
            <person name="Ryder O.A."/>
            <person name="Searle S."/>
            <person name="Skow L."/>
            <person name="Swinburne J.E."/>
            <person name="Syvaenen A.C."/>
            <person name="Tozaki T."/>
            <person name="Valberg S.J."/>
            <person name="Vaudin M."/>
            <person name="White J.R."/>
            <person name="Zody M.C."/>
            <person name="Lander E.S."/>
            <person name="Lindblad-Toh K."/>
        </authorList>
    </citation>
    <scope>NUCLEOTIDE SEQUENCE [LARGE SCALE GENOMIC DNA]</scope>
    <source>
        <strain evidence="4 5">Thoroughbred</strain>
    </source>
</reference>
<evidence type="ECO:0000313" key="5">
    <source>
        <dbReference type="Proteomes" id="UP000002281"/>
    </source>
</evidence>
<dbReference type="Pfam" id="PF00868">
    <property type="entry name" value="Transglut_N"/>
    <property type="match status" value="1"/>
</dbReference>
<comment type="similarity">
    <text evidence="1">Belongs to the transglutaminase superfamily. Transglutaminase family.</text>
</comment>
<protein>
    <submittedName>
        <fullName evidence="4">Transglutaminase 6</fullName>
    </submittedName>
</protein>
<dbReference type="Ensembl" id="ENSECAT00000087583.1">
    <property type="protein sequence ID" value="ENSECAP00000079530.1"/>
    <property type="gene ID" value="ENSECAG00000019808.4"/>
</dbReference>
<dbReference type="InterPro" id="IPR001102">
    <property type="entry name" value="Transglutaminase_N"/>
</dbReference>
<dbReference type="InterPro" id="IPR014756">
    <property type="entry name" value="Ig_E-set"/>
</dbReference>
<gene>
    <name evidence="4" type="primary">TGM6</name>
</gene>
<evidence type="ECO:0000313" key="4">
    <source>
        <dbReference type="Ensembl" id="ENSECAP00000079530.1"/>
    </source>
</evidence>
<feature type="domain" description="Transglutaminase N-terminal" evidence="3">
    <location>
        <begin position="45"/>
        <end position="97"/>
    </location>
</feature>
<dbReference type="InterPro" id="IPR013783">
    <property type="entry name" value="Ig-like_fold"/>
</dbReference>
<dbReference type="PANTHER" id="PTHR11590:SF50">
    <property type="entry name" value="PROTEIN-GLUTAMINE GAMMA-GLUTAMYLTRANSFERASE 6"/>
    <property type="match status" value="1"/>
</dbReference>
<dbReference type="GeneTree" id="ENSGT01050000244866"/>
<proteinExistence type="inferred from homology"/>
<organism evidence="4 5">
    <name type="scientific">Equus caballus</name>
    <name type="common">Horse</name>
    <dbReference type="NCBI Taxonomy" id="9796"/>
    <lineage>
        <taxon>Eukaryota</taxon>
        <taxon>Metazoa</taxon>
        <taxon>Chordata</taxon>
        <taxon>Craniata</taxon>
        <taxon>Vertebrata</taxon>
        <taxon>Euteleostomi</taxon>
        <taxon>Mammalia</taxon>
        <taxon>Eutheria</taxon>
        <taxon>Laurasiatheria</taxon>
        <taxon>Perissodactyla</taxon>
        <taxon>Equidae</taxon>
        <taxon>Equus</taxon>
    </lineage>
</organism>
<accession>A0A9L0SZ28</accession>
<keyword evidence="5" id="KW-1185">Reference proteome</keyword>
<sequence length="97" mass="11088">RASWAQPLWGPPLGWGQRSQEESGISSLVSPEGRRRNSWGIRVTEVDWQQLRNGAAHHTQEYPGPELVVRRGQIFTITLELNRSLDSEETFIFTVET</sequence>
<evidence type="ECO:0000256" key="1">
    <source>
        <dbReference type="ARBA" id="ARBA00005968"/>
    </source>
</evidence>
<name>A0A9L0SZ28_HORSE</name>
<reference evidence="4" key="2">
    <citation type="submission" date="2025-08" db="UniProtKB">
        <authorList>
            <consortium name="Ensembl"/>
        </authorList>
    </citation>
    <scope>IDENTIFICATION</scope>
    <source>
        <strain evidence="4">Thoroughbred</strain>
    </source>
</reference>
<dbReference type="AlphaFoldDB" id="A0A9L0SZ28"/>